<evidence type="ECO:0000256" key="1">
    <source>
        <dbReference type="SAM" id="MobiDB-lite"/>
    </source>
</evidence>
<dbReference type="InterPro" id="IPR004242">
    <property type="entry name" value="Transposase_21"/>
</dbReference>
<accession>A0A5D3DAJ0</accession>
<comment type="caution">
    <text evidence="2">The sequence shown here is derived from an EMBL/GenBank/DDBJ whole genome shotgun (WGS) entry which is preliminary data.</text>
</comment>
<sequence length="216" mass="24809">MSLLIPDPRFSDRKIDVYLKPLIEELKQLWCLGVHTYDSLTSQVFSCTLLCYGLLMTLRCMVTYPNGVRKGIIKQAALSTYSKDINRHFLIDLEIRHVISWWHTSDDSQPAAPTPKRRQHSRNLELDRYVAQNGMTSISIAPGRDKPISPHVLHFINTIDVLTRDTFPICFLKRADVTLEYIEVVKGSLREQSSMNKAARVKQPYNQTSDAKSFLQ</sequence>
<feature type="region of interest" description="Disordered" evidence="1">
    <location>
        <begin position="193"/>
        <end position="216"/>
    </location>
</feature>
<evidence type="ECO:0000313" key="2">
    <source>
        <dbReference type="EMBL" id="TYK20528.1"/>
    </source>
</evidence>
<dbReference type="Proteomes" id="UP000321947">
    <property type="component" value="Unassembled WGS sequence"/>
</dbReference>
<feature type="compositionally biased region" description="Polar residues" evidence="1">
    <location>
        <begin position="204"/>
        <end position="216"/>
    </location>
</feature>
<dbReference type="AlphaFoldDB" id="A0A5D3DAJ0"/>
<dbReference type="EMBL" id="SSTD01006251">
    <property type="protein sequence ID" value="TYK20528.1"/>
    <property type="molecule type" value="Genomic_DNA"/>
</dbReference>
<name>A0A5D3DAJ0_CUCMM</name>
<protein>
    <submittedName>
        <fullName evidence="2">CACTA en-spm transposon protein</fullName>
    </submittedName>
</protein>
<reference evidence="2 3" key="1">
    <citation type="submission" date="2019-08" db="EMBL/GenBank/DDBJ databases">
        <title>Draft genome sequences of two oriental melons (Cucumis melo L. var makuwa).</title>
        <authorList>
            <person name="Kwon S.-Y."/>
        </authorList>
    </citation>
    <scope>NUCLEOTIDE SEQUENCE [LARGE SCALE GENOMIC DNA]</scope>
    <source>
        <strain evidence="3">cv. Chang Bougi</strain>
        <tissue evidence="2">Leaf</tissue>
    </source>
</reference>
<organism evidence="2 3">
    <name type="scientific">Cucumis melo var. makuwa</name>
    <name type="common">Oriental melon</name>
    <dbReference type="NCBI Taxonomy" id="1194695"/>
    <lineage>
        <taxon>Eukaryota</taxon>
        <taxon>Viridiplantae</taxon>
        <taxon>Streptophyta</taxon>
        <taxon>Embryophyta</taxon>
        <taxon>Tracheophyta</taxon>
        <taxon>Spermatophyta</taxon>
        <taxon>Magnoliopsida</taxon>
        <taxon>eudicotyledons</taxon>
        <taxon>Gunneridae</taxon>
        <taxon>Pentapetalae</taxon>
        <taxon>rosids</taxon>
        <taxon>fabids</taxon>
        <taxon>Cucurbitales</taxon>
        <taxon>Cucurbitaceae</taxon>
        <taxon>Benincaseae</taxon>
        <taxon>Cucumis</taxon>
    </lineage>
</organism>
<dbReference type="Pfam" id="PF02992">
    <property type="entry name" value="Transposase_21"/>
    <property type="match status" value="1"/>
</dbReference>
<proteinExistence type="predicted"/>
<evidence type="ECO:0000313" key="3">
    <source>
        <dbReference type="Proteomes" id="UP000321947"/>
    </source>
</evidence>
<gene>
    <name evidence="2" type="ORF">E5676_scaffold237G001110</name>
</gene>